<dbReference type="InterPro" id="IPR001647">
    <property type="entry name" value="HTH_TetR"/>
</dbReference>
<dbReference type="PANTHER" id="PTHR30055:SF234">
    <property type="entry name" value="HTH-TYPE TRANSCRIPTIONAL REGULATOR BETI"/>
    <property type="match status" value="1"/>
</dbReference>
<dbReference type="InterPro" id="IPR050109">
    <property type="entry name" value="HTH-type_TetR-like_transc_reg"/>
</dbReference>
<reference evidence="6 7" key="1">
    <citation type="journal article" date="2017" name="Front. Microbiol.">
        <title>Phaeobacter piscinae sp. nov., a species of the Roseobacter group and potential aquaculture probiont.</title>
        <authorList>
            <person name="Sonnenschein E.C."/>
            <person name="Phippen C.B.W."/>
            <person name="Nielsen K.F."/>
            <person name="Mateiu R.V."/>
            <person name="Melchiorsen J."/>
            <person name="Gram L."/>
            <person name="Overmann J."/>
            <person name="Freese H.M."/>
        </authorList>
    </citation>
    <scope>NUCLEOTIDE SEQUENCE [LARGE SCALE GENOMIC DNA]</scope>
    <source>
        <strain evidence="6 7">P13</strain>
    </source>
</reference>
<feature type="DNA-binding region" description="H-T-H motif" evidence="4">
    <location>
        <begin position="31"/>
        <end position="50"/>
    </location>
</feature>
<keyword evidence="2 4" id="KW-0238">DNA-binding</keyword>
<dbReference type="PROSITE" id="PS50977">
    <property type="entry name" value="HTH_TETR_2"/>
    <property type="match status" value="1"/>
</dbReference>
<dbReference type="SUPFAM" id="SSF46689">
    <property type="entry name" value="Homeodomain-like"/>
    <property type="match status" value="1"/>
</dbReference>
<gene>
    <name evidence="6" type="ORF">PhaeoP13_02389</name>
</gene>
<accession>A0AAN1GSL7</accession>
<evidence type="ECO:0000256" key="4">
    <source>
        <dbReference type="PROSITE-ProRule" id="PRU00335"/>
    </source>
</evidence>
<feature type="domain" description="HTH tetR-type" evidence="5">
    <location>
        <begin position="8"/>
        <end position="68"/>
    </location>
</feature>
<dbReference type="InterPro" id="IPR009057">
    <property type="entry name" value="Homeodomain-like_sf"/>
</dbReference>
<dbReference type="GO" id="GO:0000976">
    <property type="term" value="F:transcription cis-regulatory region binding"/>
    <property type="evidence" value="ECO:0007669"/>
    <property type="project" value="TreeGrafter"/>
</dbReference>
<protein>
    <submittedName>
        <fullName evidence="6">Transcriptional regulator BetI</fullName>
    </submittedName>
</protein>
<dbReference type="GO" id="GO:0003700">
    <property type="term" value="F:DNA-binding transcription factor activity"/>
    <property type="evidence" value="ECO:0007669"/>
    <property type="project" value="TreeGrafter"/>
</dbReference>
<keyword evidence="3" id="KW-0804">Transcription</keyword>
<dbReference type="Gene3D" id="1.10.357.10">
    <property type="entry name" value="Tetracycline Repressor, domain 2"/>
    <property type="match status" value="1"/>
</dbReference>
<proteinExistence type="predicted"/>
<evidence type="ECO:0000256" key="2">
    <source>
        <dbReference type="ARBA" id="ARBA00023125"/>
    </source>
</evidence>
<sequence>MPRPSLKDQRSEEILDAYLTCVARFGLEGATQERIAAEAGVKRPLLRHYLGNRDQMIAALTQHVVDTFNASTSSLATALADAGNAEDIVAVLFADDAPNDPRLLLAWQGLSISASENPGMRADLLDSLERFLTVLSDTLNRIVPGANPARVRAVAQGISSSFVTLDSLSPLSPPAGWRQELKQAALLLARTLEGSA</sequence>
<evidence type="ECO:0000313" key="6">
    <source>
        <dbReference type="EMBL" id="ATG44303.1"/>
    </source>
</evidence>
<dbReference type="RefSeq" id="WP_096872121.1">
    <property type="nucleotide sequence ID" value="NZ_CP010715.1"/>
</dbReference>
<dbReference type="AlphaFoldDB" id="A0AAN1GSL7"/>
<evidence type="ECO:0000256" key="3">
    <source>
        <dbReference type="ARBA" id="ARBA00023163"/>
    </source>
</evidence>
<dbReference type="Proteomes" id="UP000218606">
    <property type="component" value="Chromosome"/>
</dbReference>
<organism evidence="6 7">
    <name type="scientific">Phaeobacter piscinae</name>
    <dbReference type="NCBI Taxonomy" id="1580596"/>
    <lineage>
        <taxon>Bacteria</taxon>
        <taxon>Pseudomonadati</taxon>
        <taxon>Pseudomonadota</taxon>
        <taxon>Alphaproteobacteria</taxon>
        <taxon>Rhodobacterales</taxon>
        <taxon>Roseobacteraceae</taxon>
        <taxon>Phaeobacter</taxon>
    </lineage>
</organism>
<evidence type="ECO:0000259" key="5">
    <source>
        <dbReference type="PROSITE" id="PS50977"/>
    </source>
</evidence>
<dbReference type="Pfam" id="PF00440">
    <property type="entry name" value="TetR_N"/>
    <property type="match status" value="1"/>
</dbReference>
<evidence type="ECO:0000313" key="7">
    <source>
        <dbReference type="Proteomes" id="UP000218606"/>
    </source>
</evidence>
<name>A0AAN1GSL7_9RHOB</name>
<evidence type="ECO:0000256" key="1">
    <source>
        <dbReference type="ARBA" id="ARBA00023015"/>
    </source>
</evidence>
<keyword evidence="1" id="KW-0805">Transcription regulation</keyword>
<dbReference type="EMBL" id="CP010767">
    <property type="protein sequence ID" value="ATG44303.1"/>
    <property type="molecule type" value="Genomic_DNA"/>
</dbReference>
<dbReference type="PANTHER" id="PTHR30055">
    <property type="entry name" value="HTH-TYPE TRANSCRIPTIONAL REGULATOR RUTR"/>
    <property type="match status" value="1"/>
</dbReference>